<dbReference type="Proteomes" id="UP000076532">
    <property type="component" value="Unassembled WGS sequence"/>
</dbReference>
<dbReference type="OrthoDB" id="2603857at2759"/>
<gene>
    <name evidence="2" type="ORF">FIBSPDRAFT_1039007</name>
</gene>
<protein>
    <submittedName>
        <fullName evidence="2">Uncharacterized protein</fullName>
    </submittedName>
</protein>
<sequence length="485" mass="53706">MPKIIYDNDAHSAARALFLENGKGAALDSTPPRISMLSTELLATIFEAGCVSIKDGHLSKPPFPITVSHVSRYWRSVAHHTHRLWTSVTLDSGRRHNLEVCAGYIRRTGALPLELSIRLWEPTSLYRRSSENLDMAVSVCSLIFPHIDRCRSLRVWTDWSAGLLYMSQNMPTRASLLETLEIYLEVSEAGLAMGGTTEPSRLFTGGTPALRSVLLKGVNTQHSCLAPLFTVTTLQIHTPISSLRCDGKAWGELATLSHLVINNADFDWVALGSFELATLTTLHLNYVPNLVDLLISLDAPLLSLLYMDPVVDDEMRTIISTPSLRAKYPRLRSLTLGLFADASISGDMWAEFMDVFPTVEHFTLLRHEPKTLLHSLSSSPGAWPALRKLSLPEGRRACDLASVLSRRFADDCPIREVQLSSLIVQSLGEDALKEARSIAEVEECNVCTTLEGDGYVVKWLEGNERDEDEDEDDAQYAEGNLTTSA</sequence>
<feature type="region of interest" description="Disordered" evidence="1">
    <location>
        <begin position="462"/>
        <end position="485"/>
    </location>
</feature>
<proteinExistence type="predicted"/>
<evidence type="ECO:0000313" key="3">
    <source>
        <dbReference type="Proteomes" id="UP000076532"/>
    </source>
</evidence>
<accession>A0A166SEI6</accession>
<feature type="compositionally biased region" description="Acidic residues" evidence="1">
    <location>
        <begin position="464"/>
        <end position="475"/>
    </location>
</feature>
<dbReference type="EMBL" id="KV417499">
    <property type="protein sequence ID" value="KZP29354.1"/>
    <property type="molecule type" value="Genomic_DNA"/>
</dbReference>
<dbReference type="Gene3D" id="1.20.1280.50">
    <property type="match status" value="1"/>
</dbReference>
<evidence type="ECO:0000256" key="1">
    <source>
        <dbReference type="SAM" id="MobiDB-lite"/>
    </source>
</evidence>
<organism evidence="2 3">
    <name type="scientific">Athelia psychrophila</name>
    <dbReference type="NCBI Taxonomy" id="1759441"/>
    <lineage>
        <taxon>Eukaryota</taxon>
        <taxon>Fungi</taxon>
        <taxon>Dikarya</taxon>
        <taxon>Basidiomycota</taxon>
        <taxon>Agaricomycotina</taxon>
        <taxon>Agaricomycetes</taxon>
        <taxon>Agaricomycetidae</taxon>
        <taxon>Atheliales</taxon>
        <taxon>Atheliaceae</taxon>
        <taxon>Athelia</taxon>
    </lineage>
</organism>
<evidence type="ECO:0000313" key="2">
    <source>
        <dbReference type="EMBL" id="KZP29354.1"/>
    </source>
</evidence>
<name>A0A166SEI6_9AGAM</name>
<reference evidence="2 3" key="1">
    <citation type="journal article" date="2016" name="Mol. Biol. Evol.">
        <title>Comparative Genomics of Early-Diverging Mushroom-Forming Fungi Provides Insights into the Origins of Lignocellulose Decay Capabilities.</title>
        <authorList>
            <person name="Nagy L.G."/>
            <person name="Riley R."/>
            <person name="Tritt A."/>
            <person name="Adam C."/>
            <person name="Daum C."/>
            <person name="Floudas D."/>
            <person name="Sun H."/>
            <person name="Yadav J.S."/>
            <person name="Pangilinan J."/>
            <person name="Larsson K.H."/>
            <person name="Matsuura K."/>
            <person name="Barry K."/>
            <person name="Labutti K."/>
            <person name="Kuo R."/>
            <person name="Ohm R.A."/>
            <person name="Bhattacharya S.S."/>
            <person name="Shirouzu T."/>
            <person name="Yoshinaga Y."/>
            <person name="Martin F.M."/>
            <person name="Grigoriev I.V."/>
            <person name="Hibbett D.S."/>
        </authorList>
    </citation>
    <scope>NUCLEOTIDE SEQUENCE [LARGE SCALE GENOMIC DNA]</scope>
    <source>
        <strain evidence="2 3">CBS 109695</strain>
    </source>
</reference>
<dbReference type="AlphaFoldDB" id="A0A166SEI6"/>
<keyword evidence="3" id="KW-1185">Reference proteome</keyword>